<sequence length="196" mass="21816">MELSKMDKAMQFKIPTKQDIARIQITASQQLQQYADGSVVCCVCELHYARENVKSCTLSDVLVKNSVRILRAPGNAEVPSFIRKQYDASSLDSRLSGVLLYLPAISNVDGSSVMEICAECFKCTSDETNRKPPAFSIANGNYVGWWPDNMPSLSRTDEQAIALVAPCVSLSTVTEHFRSRTNYDGWQHDIRARSSL</sequence>
<dbReference type="EMBL" id="ANJA01001834">
    <property type="protein sequence ID" value="ETO74009.1"/>
    <property type="molecule type" value="Genomic_DNA"/>
</dbReference>
<organism evidence="2 3">
    <name type="scientific">Phytophthora nicotianae P1976</name>
    <dbReference type="NCBI Taxonomy" id="1317066"/>
    <lineage>
        <taxon>Eukaryota</taxon>
        <taxon>Sar</taxon>
        <taxon>Stramenopiles</taxon>
        <taxon>Oomycota</taxon>
        <taxon>Peronosporomycetes</taxon>
        <taxon>Peronosporales</taxon>
        <taxon>Peronosporaceae</taxon>
        <taxon>Phytophthora</taxon>
    </lineage>
</organism>
<comment type="caution">
    <text evidence="2">The sequence shown here is derived from an EMBL/GenBank/DDBJ whole genome shotgun (WGS) entry which is preliminary data.</text>
</comment>
<name>A0A081A548_PHYNI</name>
<gene>
    <name evidence="2" type="ORF">F444_10135</name>
</gene>
<proteinExistence type="predicted"/>
<evidence type="ECO:0000313" key="3">
    <source>
        <dbReference type="Proteomes" id="UP000028582"/>
    </source>
</evidence>
<dbReference type="AlphaFoldDB" id="A0A081A548"/>
<dbReference type="Pfam" id="PF20209">
    <property type="entry name" value="DUF6570"/>
    <property type="match status" value="1"/>
</dbReference>
<accession>A0A081A548</accession>
<evidence type="ECO:0000259" key="1">
    <source>
        <dbReference type="Pfam" id="PF20209"/>
    </source>
</evidence>
<dbReference type="InterPro" id="IPR046700">
    <property type="entry name" value="DUF6570"/>
</dbReference>
<dbReference type="Proteomes" id="UP000028582">
    <property type="component" value="Unassembled WGS sequence"/>
</dbReference>
<protein>
    <recommendedName>
        <fullName evidence="1">DUF6570 domain-containing protein</fullName>
    </recommendedName>
</protein>
<feature type="domain" description="DUF6570" evidence="1">
    <location>
        <begin position="130"/>
        <end position="174"/>
    </location>
</feature>
<reference evidence="2 3" key="1">
    <citation type="submission" date="2013-11" db="EMBL/GenBank/DDBJ databases">
        <title>The Genome Sequence of Phytophthora parasitica P1976.</title>
        <authorList>
            <consortium name="The Broad Institute Genomics Platform"/>
            <person name="Russ C."/>
            <person name="Tyler B."/>
            <person name="Panabieres F."/>
            <person name="Shan W."/>
            <person name="Tripathy S."/>
            <person name="Grunwald N."/>
            <person name="Machado M."/>
            <person name="Johnson C.S."/>
            <person name="Walker B."/>
            <person name="Young S."/>
            <person name="Zeng Q."/>
            <person name="Gargeya S."/>
            <person name="Fitzgerald M."/>
            <person name="Haas B."/>
            <person name="Abouelleil A."/>
            <person name="Allen A.W."/>
            <person name="Alvarado L."/>
            <person name="Arachchi H.M."/>
            <person name="Berlin A.M."/>
            <person name="Chapman S.B."/>
            <person name="Gainer-Dewar J."/>
            <person name="Goldberg J."/>
            <person name="Griggs A."/>
            <person name="Gujja S."/>
            <person name="Hansen M."/>
            <person name="Howarth C."/>
            <person name="Imamovic A."/>
            <person name="Ireland A."/>
            <person name="Larimer J."/>
            <person name="McCowan C."/>
            <person name="Murphy C."/>
            <person name="Pearson M."/>
            <person name="Poon T.W."/>
            <person name="Priest M."/>
            <person name="Roberts A."/>
            <person name="Saif S."/>
            <person name="Shea T."/>
            <person name="Sisk P."/>
            <person name="Sykes S."/>
            <person name="Wortman J."/>
            <person name="Nusbaum C."/>
            <person name="Birren B."/>
        </authorList>
    </citation>
    <scope>NUCLEOTIDE SEQUENCE [LARGE SCALE GENOMIC DNA]</scope>
    <source>
        <strain evidence="2 3">P1976</strain>
    </source>
</reference>
<evidence type="ECO:0000313" key="2">
    <source>
        <dbReference type="EMBL" id="ETO74009.1"/>
    </source>
</evidence>